<dbReference type="Proteomes" id="UP000001302">
    <property type="component" value="Chromosome"/>
</dbReference>
<evidence type="ECO:0000256" key="9">
    <source>
        <dbReference type="HAMAP-Rule" id="MF_00911"/>
    </source>
</evidence>
<evidence type="ECO:0000256" key="1">
    <source>
        <dbReference type="ARBA" id="ARBA00004370"/>
    </source>
</evidence>
<dbReference type="RefSeq" id="WP_013300975.1">
    <property type="nucleotide sequence ID" value="NC_014414.1"/>
</dbReference>
<dbReference type="HOGENOM" id="CLU_061141_1_1_5"/>
<dbReference type="GO" id="GO:0032153">
    <property type="term" value="C:cell division site"/>
    <property type="evidence" value="ECO:0007669"/>
    <property type="project" value="UniProtKB-UniRule"/>
</dbReference>
<feature type="domain" description="POTRA" evidence="11">
    <location>
        <begin position="85"/>
        <end position="158"/>
    </location>
</feature>
<dbReference type="PROSITE" id="PS51779">
    <property type="entry name" value="POTRA"/>
    <property type="match status" value="1"/>
</dbReference>
<comment type="subcellular location">
    <subcellularLocation>
        <location evidence="9">Cell inner membrane</location>
        <topology evidence="9">Single-pass type II membrane protein</topology>
    </subcellularLocation>
    <subcellularLocation>
        <location evidence="1">Membrane</location>
    </subcellularLocation>
    <text evidence="9">Localizes to the division septum.</text>
</comment>
<feature type="transmembrane region" description="Helical" evidence="9">
    <location>
        <begin position="40"/>
        <end position="66"/>
    </location>
</feature>
<dbReference type="EMBL" id="CP002156">
    <property type="protein sequence ID" value="ADM10001.1"/>
    <property type="molecule type" value="Genomic_DNA"/>
</dbReference>
<reference evidence="13" key="1">
    <citation type="submission" date="2010-08" db="EMBL/GenBank/DDBJ databases">
        <title>Genome sequence of Parvularcula bermudensis HTCC2503.</title>
        <authorList>
            <person name="Kang D.-M."/>
            <person name="Oh H.-M."/>
            <person name="Cho J.-C."/>
        </authorList>
    </citation>
    <scope>NUCLEOTIDE SEQUENCE [LARGE SCALE GENOMIC DNA]</scope>
    <source>
        <strain evidence="13">ATCC BAA-594 / HTCC2503 / KCTC 12087</strain>
    </source>
</reference>
<dbReference type="eggNOG" id="COG1589">
    <property type="taxonomic scope" value="Bacteria"/>
</dbReference>
<keyword evidence="7 9" id="KW-0472">Membrane</keyword>
<comment type="similarity">
    <text evidence="9">Belongs to the FtsQ/DivIB family. FtsQ subfamily.</text>
</comment>
<evidence type="ECO:0000256" key="4">
    <source>
        <dbReference type="ARBA" id="ARBA00022618"/>
    </source>
</evidence>
<keyword evidence="13" id="KW-1185">Reference proteome</keyword>
<comment type="function">
    <text evidence="9">Essential cell division protein.</text>
</comment>
<proteinExistence type="inferred from homology"/>
<evidence type="ECO:0000256" key="7">
    <source>
        <dbReference type="ARBA" id="ARBA00023136"/>
    </source>
</evidence>
<gene>
    <name evidence="9" type="primary">ftsQ</name>
    <name evidence="12" type="ordered locus">PB2503_09744</name>
</gene>
<organism evidence="12 13">
    <name type="scientific">Parvularcula bermudensis (strain ATCC BAA-594 / HTCC2503 / KCTC 12087)</name>
    <dbReference type="NCBI Taxonomy" id="314260"/>
    <lineage>
        <taxon>Bacteria</taxon>
        <taxon>Pseudomonadati</taxon>
        <taxon>Pseudomonadota</taxon>
        <taxon>Alphaproteobacteria</taxon>
        <taxon>Parvularculales</taxon>
        <taxon>Parvularculaceae</taxon>
        <taxon>Parvularcula</taxon>
    </lineage>
</organism>
<feature type="compositionally biased region" description="Basic residues" evidence="10">
    <location>
        <begin position="1"/>
        <end position="22"/>
    </location>
</feature>
<accession>E0TDT5</accession>
<evidence type="ECO:0000259" key="11">
    <source>
        <dbReference type="PROSITE" id="PS51779"/>
    </source>
</evidence>
<keyword evidence="5 9" id="KW-0812">Transmembrane</keyword>
<evidence type="ECO:0000256" key="10">
    <source>
        <dbReference type="SAM" id="MobiDB-lite"/>
    </source>
</evidence>
<keyword evidence="2 9" id="KW-1003">Cell membrane</keyword>
<dbReference type="KEGG" id="pbr:PB2503_09744"/>
<dbReference type="GO" id="GO:0090529">
    <property type="term" value="P:cell septum assembly"/>
    <property type="evidence" value="ECO:0007669"/>
    <property type="project" value="InterPro"/>
</dbReference>
<dbReference type="GO" id="GO:0005886">
    <property type="term" value="C:plasma membrane"/>
    <property type="evidence" value="ECO:0007669"/>
    <property type="project" value="UniProtKB-SubCell"/>
</dbReference>
<dbReference type="Pfam" id="PF03799">
    <property type="entry name" value="FtsQ_DivIB_C"/>
    <property type="match status" value="1"/>
</dbReference>
<dbReference type="InterPro" id="IPR005548">
    <property type="entry name" value="Cell_div_FtsQ/DivIB_C"/>
</dbReference>
<evidence type="ECO:0000256" key="5">
    <source>
        <dbReference type="ARBA" id="ARBA00022692"/>
    </source>
</evidence>
<evidence type="ECO:0000256" key="2">
    <source>
        <dbReference type="ARBA" id="ARBA00022475"/>
    </source>
</evidence>
<evidence type="ECO:0000313" key="12">
    <source>
        <dbReference type="EMBL" id="ADM10001.1"/>
    </source>
</evidence>
<keyword evidence="8 9" id="KW-0131">Cell cycle</keyword>
<dbReference type="PANTHER" id="PTHR35851">
    <property type="entry name" value="CELL DIVISION PROTEIN FTSQ"/>
    <property type="match status" value="1"/>
</dbReference>
<dbReference type="HAMAP" id="MF_00911">
    <property type="entry name" value="FtsQ_subfam"/>
    <property type="match status" value="1"/>
</dbReference>
<dbReference type="STRING" id="314260.PB2503_09744"/>
<evidence type="ECO:0000256" key="8">
    <source>
        <dbReference type="ARBA" id="ARBA00023306"/>
    </source>
</evidence>
<evidence type="ECO:0000256" key="6">
    <source>
        <dbReference type="ARBA" id="ARBA00022989"/>
    </source>
</evidence>
<sequence length="289" mass="31342">MPPVKARAKKTSPRRRRGKRKPQTLTERVGSVLAEATSNIASLFVLSLLGLVAVVFIMMLAGGYFANPGERIGLLTEKISRAVGLDVTRVSLEGGEYIAHRDIMGALRDPVRGSILGRSVLHVDLPAARARVEEIGWVEHAAVQRLLPNTVHVSITERQADALWQNEAGEYYVVDRTGRVLSAVSPTAHTDLPVIAGTDRPAAASPLLDALAQFPELRARVAVILSVGDRRFDLRFRNDFTARLPGGDPIPALEKLEGLGAGSGRLAERLEYIDLRDADWAAVKPKTGL</sequence>
<dbReference type="InterPro" id="IPR026579">
    <property type="entry name" value="FtsQ"/>
</dbReference>
<evidence type="ECO:0000256" key="3">
    <source>
        <dbReference type="ARBA" id="ARBA00022519"/>
    </source>
</evidence>
<dbReference type="InterPro" id="IPR013685">
    <property type="entry name" value="POTRA_FtsQ_type"/>
</dbReference>
<keyword evidence="3 9" id="KW-0997">Cell inner membrane</keyword>
<name>E0TDT5_PARBH</name>
<dbReference type="AlphaFoldDB" id="E0TDT5"/>
<evidence type="ECO:0000313" key="13">
    <source>
        <dbReference type="Proteomes" id="UP000001302"/>
    </source>
</evidence>
<feature type="region of interest" description="Disordered" evidence="10">
    <location>
        <begin position="1"/>
        <end position="25"/>
    </location>
</feature>
<keyword evidence="4 9" id="KW-0132">Cell division</keyword>
<dbReference type="GO" id="GO:0043093">
    <property type="term" value="P:FtsZ-dependent cytokinesis"/>
    <property type="evidence" value="ECO:0007669"/>
    <property type="project" value="UniProtKB-UniRule"/>
</dbReference>
<dbReference type="Pfam" id="PF08478">
    <property type="entry name" value="POTRA_1"/>
    <property type="match status" value="1"/>
</dbReference>
<dbReference type="PANTHER" id="PTHR35851:SF1">
    <property type="entry name" value="CELL DIVISION PROTEIN FTSQ"/>
    <property type="match status" value="1"/>
</dbReference>
<dbReference type="OrthoDB" id="9783091at2"/>
<protein>
    <recommendedName>
        <fullName evidence="9">Cell division protein FtsQ</fullName>
    </recommendedName>
</protein>
<reference evidence="12 13" key="2">
    <citation type="journal article" date="2011" name="J. Bacteriol.">
        <title>Complete genome sequence of strain HTCC2503T of Parvularcula bermudensis, the type species of the order "Parvularculales" in the class Alphaproteobacteria.</title>
        <authorList>
            <person name="Oh H.M."/>
            <person name="Kang I."/>
            <person name="Vergin K.L."/>
            <person name="Kang D."/>
            <person name="Rhee K.H."/>
            <person name="Giovannoni S.J."/>
            <person name="Cho J.C."/>
        </authorList>
    </citation>
    <scope>NUCLEOTIDE SEQUENCE [LARGE SCALE GENOMIC DNA]</scope>
    <source>
        <strain evidence="13">ATCC BAA-594 / HTCC2503 / KCTC 12087</strain>
    </source>
</reference>
<keyword evidence="6 9" id="KW-1133">Transmembrane helix</keyword>
<dbReference type="InterPro" id="IPR034746">
    <property type="entry name" value="POTRA"/>
</dbReference>
<dbReference type="Gene3D" id="3.10.20.310">
    <property type="entry name" value="membrane protein fhac"/>
    <property type="match status" value="1"/>
</dbReference>